<comment type="caution">
    <text evidence="4">The sequence shown here is derived from an EMBL/GenBank/DDBJ whole genome shotgun (WGS) entry which is preliminary data.</text>
</comment>
<evidence type="ECO:0000313" key="4">
    <source>
        <dbReference type="EMBL" id="ORY14715.1"/>
    </source>
</evidence>
<feature type="domain" description="PAZ" evidence="2">
    <location>
        <begin position="217"/>
        <end position="333"/>
    </location>
</feature>
<dbReference type="SUPFAM" id="SSF101690">
    <property type="entry name" value="PAZ domain"/>
    <property type="match status" value="1"/>
</dbReference>
<dbReference type="PROSITE" id="PS50822">
    <property type="entry name" value="PIWI"/>
    <property type="match status" value="1"/>
</dbReference>
<dbReference type="InterPro" id="IPR032473">
    <property type="entry name" value="Argonaute_Mid_dom"/>
</dbReference>
<evidence type="ECO:0000256" key="1">
    <source>
        <dbReference type="RuleBase" id="RU361178"/>
    </source>
</evidence>
<organism evidence="4 5">
    <name type="scientific">Neocallimastix californiae</name>
    <dbReference type="NCBI Taxonomy" id="1754190"/>
    <lineage>
        <taxon>Eukaryota</taxon>
        <taxon>Fungi</taxon>
        <taxon>Fungi incertae sedis</taxon>
        <taxon>Chytridiomycota</taxon>
        <taxon>Chytridiomycota incertae sedis</taxon>
        <taxon>Neocallimastigomycetes</taxon>
        <taxon>Neocallimastigales</taxon>
        <taxon>Neocallimastigaceae</taxon>
        <taxon>Neocallimastix</taxon>
    </lineage>
</organism>
<dbReference type="Pfam" id="PF16486">
    <property type="entry name" value="ArgoN"/>
    <property type="match status" value="1"/>
</dbReference>
<protein>
    <submittedName>
        <fullName evidence="4">Piwi-domain-containing protein</fullName>
    </submittedName>
</protein>
<dbReference type="GO" id="GO:0003723">
    <property type="term" value="F:RNA binding"/>
    <property type="evidence" value="ECO:0007669"/>
    <property type="project" value="InterPro"/>
</dbReference>
<feature type="domain" description="Piwi" evidence="3">
    <location>
        <begin position="509"/>
        <end position="810"/>
    </location>
</feature>
<sequence length="852" mass="97581">MSTAVTKPTMPRRPDYLKAGRSITLDTNFFLVRHILSGIIYQYDVSITPEIPSSRCREIFRTWESENKELLRNILPVYDGRSTMYTKERLNIEKDTQQFELKIYKKEDKERRGRPQRFNFQIKKVGEINMDRLHMFLDGKVTTCPEETIMAIDVVLRNKPSLIFTPIGRCFFNRDDHQSAFGGIEFWRGYYQSVRPGNGKIYINMDVAAAAFYEPKSALDVLARAIGRDIERDIRGPLSEHDLKRAERELKGLKFITNHTGGKRRRYKITGLTTVPTDRLKFQVGKSDREDTVSNYFQNRYNIRLNYPFLPCIIADNPKKHIYMPIEVCEIIEGQRYNKKLNDKQTSDMIKFTCQPPNKRADAIRKGIDIISDPLNNEYQEAYEISFDTKMTSVEAHVLPEPRVYYNQRGGEKSIKPNFGKWNLKDKVLARCNEFKSWSVVVFAPQFRLNSGQVLNFIRQLSDICIKEGMQVPQGEPPVLHANPNGNIKNILAQSFEDAHRVYGRPPQLIICVLPDTKAALYNSIKRVSDTELGVPTQCVQSNKVQRPNPMYCANVSLKMNVKLGGINSYLGDQLKFITEKPTIVFGADVTHPPPGGDPNRSSIVSLVGSMDAQCARYHASLRTQQAKLEIIRDIRSMMKELLVAFYKSTGVKPERILFYRDGISEGQFNEALRVEITEIFKAFDDMEPGYRPTLTYVVVQKRHHTKFFPRNKGDADRSGNIPPGTVVDNTITHPVNFDFYLCSHAGIQGTSKASHYYVIYDENNFSSESLQTLTYNMCYLYCRATCSVSIPPPVYYAHLAASRARCYLNGWDDSESDRATVASGSNNDPNPSNNYSLAPVIPHLRQFMYFM</sequence>
<dbReference type="Pfam" id="PF02171">
    <property type="entry name" value="Piwi"/>
    <property type="match status" value="1"/>
</dbReference>
<dbReference type="CDD" id="cd04657">
    <property type="entry name" value="Piwi_ago-like"/>
    <property type="match status" value="1"/>
</dbReference>
<dbReference type="InterPro" id="IPR032474">
    <property type="entry name" value="Argonaute_N"/>
</dbReference>
<dbReference type="AlphaFoldDB" id="A0A1Y1ZY60"/>
<reference evidence="4 5" key="1">
    <citation type="submission" date="2016-08" db="EMBL/GenBank/DDBJ databases">
        <title>A Parts List for Fungal Cellulosomes Revealed by Comparative Genomics.</title>
        <authorList>
            <consortium name="DOE Joint Genome Institute"/>
            <person name="Haitjema C.H."/>
            <person name="Gilmore S.P."/>
            <person name="Henske J.K."/>
            <person name="Solomon K.V."/>
            <person name="De Groot R."/>
            <person name="Kuo A."/>
            <person name="Mondo S.J."/>
            <person name="Salamov A.A."/>
            <person name="Labutti K."/>
            <person name="Zhao Z."/>
            <person name="Chiniquy J."/>
            <person name="Barry K."/>
            <person name="Brewer H.M."/>
            <person name="Purvine S.O."/>
            <person name="Wright A.T."/>
            <person name="Boxma B."/>
            <person name="Van Alen T."/>
            <person name="Hackstein J.H."/>
            <person name="Baker S.E."/>
            <person name="Grigoriev I.V."/>
            <person name="O'Malley M.A."/>
        </authorList>
    </citation>
    <scope>NUCLEOTIDE SEQUENCE [LARGE SCALE GENOMIC DNA]</scope>
    <source>
        <strain evidence="4 5">G1</strain>
    </source>
</reference>
<dbReference type="InterPro" id="IPR036397">
    <property type="entry name" value="RNaseH_sf"/>
</dbReference>
<name>A0A1Y1ZY60_9FUNG</name>
<proteinExistence type="inferred from homology"/>
<evidence type="ECO:0000259" key="2">
    <source>
        <dbReference type="PROSITE" id="PS50821"/>
    </source>
</evidence>
<dbReference type="InterPro" id="IPR036085">
    <property type="entry name" value="PAZ_dom_sf"/>
</dbReference>
<dbReference type="InterPro" id="IPR014811">
    <property type="entry name" value="ArgoL1"/>
</dbReference>
<dbReference type="OrthoDB" id="10252740at2759"/>
<dbReference type="CDD" id="cd02846">
    <property type="entry name" value="PAZ_argonaute_like"/>
    <property type="match status" value="1"/>
</dbReference>
<dbReference type="Gene3D" id="3.40.50.2300">
    <property type="match status" value="1"/>
</dbReference>
<dbReference type="Pfam" id="PF16487">
    <property type="entry name" value="ArgoMid"/>
    <property type="match status" value="1"/>
</dbReference>
<dbReference type="EMBL" id="MCOG01000347">
    <property type="protein sequence ID" value="ORY14715.1"/>
    <property type="molecule type" value="Genomic_DNA"/>
</dbReference>
<dbReference type="STRING" id="1754190.A0A1Y1ZY60"/>
<dbReference type="Proteomes" id="UP000193920">
    <property type="component" value="Unassembled WGS sequence"/>
</dbReference>
<dbReference type="InterPro" id="IPR045246">
    <property type="entry name" value="Piwi_ago-like"/>
</dbReference>
<dbReference type="InterPro" id="IPR003100">
    <property type="entry name" value="PAZ_dom"/>
</dbReference>
<dbReference type="PROSITE" id="PS50821">
    <property type="entry name" value="PAZ"/>
    <property type="match status" value="1"/>
</dbReference>
<keyword evidence="5" id="KW-1185">Reference proteome</keyword>
<dbReference type="Pfam" id="PF02170">
    <property type="entry name" value="PAZ"/>
    <property type="match status" value="1"/>
</dbReference>
<dbReference type="InterPro" id="IPR003165">
    <property type="entry name" value="Piwi"/>
</dbReference>
<dbReference type="SMART" id="SM00949">
    <property type="entry name" value="PAZ"/>
    <property type="match status" value="1"/>
</dbReference>
<dbReference type="Gene3D" id="3.30.420.10">
    <property type="entry name" value="Ribonuclease H-like superfamily/Ribonuclease H"/>
    <property type="match status" value="1"/>
</dbReference>
<dbReference type="InterPro" id="IPR012337">
    <property type="entry name" value="RNaseH-like_sf"/>
</dbReference>
<evidence type="ECO:0000259" key="3">
    <source>
        <dbReference type="PROSITE" id="PS50822"/>
    </source>
</evidence>
<dbReference type="Gene3D" id="2.170.260.10">
    <property type="entry name" value="paz domain"/>
    <property type="match status" value="1"/>
</dbReference>
<dbReference type="SUPFAM" id="SSF53098">
    <property type="entry name" value="Ribonuclease H-like"/>
    <property type="match status" value="1"/>
</dbReference>
<dbReference type="Pfam" id="PF08699">
    <property type="entry name" value="ArgoL1"/>
    <property type="match status" value="1"/>
</dbReference>
<evidence type="ECO:0000313" key="5">
    <source>
        <dbReference type="Proteomes" id="UP000193920"/>
    </source>
</evidence>
<dbReference type="SMART" id="SM01163">
    <property type="entry name" value="DUF1785"/>
    <property type="match status" value="1"/>
</dbReference>
<comment type="similarity">
    <text evidence="1">Belongs to the argonaute family.</text>
</comment>
<dbReference type="PANTHER" id="PTHR22891">
    <property type="entry name" value="EUKARYOTIC TRANSLATION INITIATION FACTOR 2C"/>
    <property type="match status" value="1"/>
</dbReference>
<accession>A0A1Y1ZY60</accession>
<gene>
    <name evidence="4" type="ORF">LY90DRAFT_708574</name>
</gene>
<dbReference type="SMART" id="SM00950">
    <property type="entry name" value="Piwi"/>
    <property type="match status" value="1"/>
</dbReference>